<dbReference type="Pfam" id="PF02492">
    <property type="entry name" value="cobW"/>
    <property type="match status" value="1"/>
</dbReference>
<evidence type="ECO:0000259" key="8">
    <source>
        <dbReference type="Pfam" id="PF02492"/>
    </source>
</evidence>
<proteinExistence type="inferred from homology"/>
<dbReference type="RefSeq" id="WP_008048895.1">
    <property type="nucleotide sequence ID" value="NZ_FO818640.1"/>
</dbReference>
<dbReference type="CDD" id="cd05390">
    <property type="entry name" value="HypB"/>
    <property type="match status" value="1"/>
</dbReference>
<sequence>MHQTFDAALGINLLHVNQAGADDNRAHFDEWGLTCLNIMSSPGAGKTVLLERTLAALNDTVKMVVIEGDMTTELDAERLRKYGVPVIAINTGRSCHLDSKMVSGGIHQLAYSYEPSEFDLVLVENVGNLVCPAEFEVGEHAKVALLSVTEGEDKPLKYPVMFQQADCLLITKIDLAPYLDIEISRIEENVRQMNPHVTIIPVSAKTGEGLALWYDWVRSQVGRFAPVTSEANPPNVAAFGH</sequence>
<evidence type="ECO:0000256" key="6">
    <source>
        <dbReference type="ARBA" id="ARBA00022833"/>
    </source>
</evidence>
<dbReference type="Gene3D" id="3.40.50.300">
    <property type="entry name" value="P-loop containing nucleotide triphosphate hydrolases"/>
    <property type="match status" value="1"/>
</dbReference>
<keyword evidence="3" id="KW-0479">Metal-binding</keyword>
<evidence type="ECO:0000256" key="2">
    <source>
        <dbReference type="ARBA" id="ARBA00022596"/>
    </source>
</evidence>
<evidence type="ECO:0000256" key="3">
    <source>
        <dbReference type="ARBA" id="ARBA00022723"/>
    </source>
</evidence>
<reference evidence="9 10" key="1">
    <citation type="submission" date="2014-02" db="EMBL/GenBank/DDBJ databases">
        <authorList>
            <person name="Genoscope - CEA"/>
        </authorList>
    </citation>
    <scope>NUCLEOTIDE SEQUENCE [LARGE SCALE GENOMIC DNA]</scope>
    <source>
        <strain evidence="9 10">PCC 8005</strain>
    </source>
</reference>
<dbReference type="InterPro" id="IPR027417">
    <property type="entry name" value="P-loop_NTPase"/>
</dbReference>
<keyword evidence="10" id="KW-1185">Reference proteome</keyword>
<dbReference type="SUPFAM" id="SSF52540">
    <property type="entry name" value="P-loop containing nucleoside triphosphate hydrolases"/>
    <property type="match status" value="1"/>
</dbReference>
<organism evidence="9 10">
    <name type="scientific">Limnospira indica PCC 8005</name>
    <dbReference type="NCBI Taxonomy" id="376219"/>
    <lineage>
        <taxon>Bacteria</taxon>
        <taxon>Bacillati</taxon>
        <taxon>Cyanobacteriota</taxon>
        <taxon>Cyanophyceae</taxon>
        <taxon>Oscillatoriophycideae</taxon>
        <taxon>Oscillatoriales</taxon>
        <taxon>Sirenicapillariaceae</taxon>
        <taxon>Limnospira</taxon>
    </lineage>
</organism>
<keyword evidence="5 9" id="KW-0378">Hydrolase</keyword>
<evidence type="ECO:0000256" key="5">
    <source>
        <dbReference type="ARBA" id="ARBA00022801"/>
    </source>
</evidence>
<keyword evidence="6" id="KW-0862">Zinc</keyword>
<keyword evidence="4" id="KW-0547">Nucleotide-binding</keyword>
<dbReference type="InterPro" id="IPR003495">
    <property type="entry name" value="CobW/HypB/UreG_nucleotide-bd"/>
</dbReference>
<dbReference type="PANTHER" id="PTHR30134:SF2">
    <property type="entry name" value="HYDROGENASE MATURATION FACTOR HYPB"/>
    <property type="match status" value="1"/>
</dbReference>
<keyword evidence="7" id="KW-0342">GTP-binding</keyword>
<dbReference type="InterPro" id="IPR004392">
    <property type="entry name" value="Hyd_mat_HypB"/>
</dbReference>
<evidence type="ECO:0000256" key="4">
    <source>
        <dbReference type="ARBA" id="ARBA00022741"/>
    </source>
</evidence>
<dbReference type="GO" id="GO:0008270">
    <property type="term" value="F:zinc ion binding"/>
    <property type="evidence" value="ECO:0007669"/>
    <property type="project" value="TreeGrafter"/>
</dbReference>
<dbReference type="Proteomes" id="UP000032946">
    <property type="component" value="Chromosome"/>
</dbReference>
<dbReference type="EMBL" id="FO818640">
    <property type="protein sequence ID" value="CDM96083.1"/>
    <property type="molecule type" value="Genomic_DNA"/>
</dbReference>
<dbReference type="AlphaFoldDB" id="A0A9P1KH02"/>
<evidence type="ECO:0000256" key="1">
    <source>
        <dbReference type="ARBA" id="ARBA00006211"/>
    </source>
</evidence>
<evidence type="ECO:0000313" key="9">
    <source>
        <dbReference type="EMBL" id="CDM96083.1"/>
    </source>
</evidence>
<dbReference type="GO" id="GO:0051604">
    <property type="term" value="P:protein maturation"/>
    <property type="evidence" value="ECO:0007669"/>
    <property type="project" value="InterPro"/>
</dbReference>
<gene>
    <name evidence="9" type="primary">hypB1</name>
    <name evidence="9" type="ORF">ARTHRO_40489</name>
</gene>
<protein>
    <submittedName>
        <fullName evidence="9">GTP hydrolase involved in nickel liganding into hydrogenases</fullName>
        <ecNumber evidence="9">3.-.-.-</ecNumber>
    </submittedName>
</protein>
<accession>A0A9P1KH02</accession>
<comment type="similarity">
    <text evidence="1">Belongs to the SIMIBI class G3E GTPase family. HypB/HupM subfamily.</text>
</comment>
<dbReference type="PIRSF" id="PIRSF005624">
    <property type="entry name" value="Ni-bind_GTPase"/>
    <property type="match status" value="1"/>
</dbReference>
<dbReference type="GO" id="GO:0016151">
    <property type="term" value="F:nickel cation binding"/>
    <property type="evidence" value="ECO:0007669"/>
    <property type="project" value="InterPro"/>
</dbReference>
<dbReference type="NCBIfam" id="TIGR00073">
    <property type="entry name" value="hypB"/>
    <property type="match status" value="1"/>
</dbReference>
<dbReference type="GO" id="GO:0003924">
    <property type="term" value="F:GTPase activity"/>
    <property type="evidence" value="ECO:0007669"/>
    <property type="project" value="InterPro"/>
</dbReference>
<name>A0A9P1KH02_9CYAN</name>
<keyword evidence="2" id="KW-0533">Nickel</keyword>
<dbReference type="GO" id="GO:0005525">
    <property type="term" value="F:GTP binding"/>
    <property type="evidence" value="ECO:0007669"/>
    <property type="project" value="UniProtKB-KW"/>
</dbReference>
<dbReference type="PANTHER" id="PTHR30134">
    <property type="entry name" value="HYDROGENASE PROTEIN ASSEMBLY PROTEIN, NICKEL CHAPERONE"/>
    <property type="match status" value="1"/>
</dbReference>
<evidence type="ECO:0000256" key="7">
    <source>
        <dbReference type="ARBA" id="ARBA00023134"/>
    </source>
</evidence>
<dbReference type="EC" id="3.-.-.-" evidence="9"/>
<evidence type="ECO:0000313" key="10">
    <source>
        <dbReference type="Proteomes" id="UP000032946"/>
    </source>
</evidence>
<feature type="domain" description="CobW/HypB/UreG nucleotide-binding" evidence="8">
    <location>
        <begin position="37"/>
        <end position="200"/>
    </location>
</feature>